<feature type="binding site" evidence="4 5">
    <location>
        <position position="157"/>
    </location>
    <ligand>
        <name>Zn(2+)</name>
        <dbReference type="ChEBI" id="CHEBI:29105"/>
    </ligand>
</feature>
<feature type="binding site" evidence="4">
    <location>
        <position position="134"/>
    </location>
    <ligand>
        <name>nicotinamide</name>
        <dbReference type="ChEBI" id="CHEBI:17154"/>
    </ligand>
</feature>
<organism evidence="7 8">
    <name type="scientific">Corynebacterium uterequi</name>
    <dbReference type="NCBI Taxonomy" id="1072256"/>
    <lineage>
        <taxon>Bacteria</taxon>
        <taxon>Bacillati</taxon>
        <taxon>Actinomycetota</taxon>
        <taxon>Actinomycetes</taxon>
        <taxon>Mycobacteriales</taxon>
        <taxon>Corynebacteriaceae</taxon>
        <taxon>Corynebacterium</taxon>
    </lineage>
</organism>
<dbReference type="KEGG" id="cut:CUTER_07955"/>
<keyword evidence="1 4" id="KW-0963">Cytoplasm</keyword>
<dbReference type="GO" id="GO:0016787">
    <property type="term" value="F:hydrolase activity"/>
    <property type="evidence" value="ECO:0007669"/>
    <property type="project" value="UniProtKB-KW"/>
</dbReference>
<reference evidence="7 8" key="1">
    <citation type="journal article" date="2015" name="Genome Announc.">
        <title>Virulence Factor Genes Detected in the Complete Genome Sequence of Corynebacterium uterequi DSM 45634, Isolated from the Uterus of a Maiden Mare.</title>
        <authorList>
            <person name="Ruckert C."/>
            <person name="Kriete M."/>
            <person name="Jaenicke S."/>
            <person name="Winkler A."/>
            <person name="Tauch A."/>
        </authorList>
    </citation>
    <scope>NUCLEOTIDE SEQUENCE [LARGE SCALE GENOMIC DNA]</scope>
    <source>
        <strain evidence="7 8">DSM 45634</strain>
    </source>
</reference>
<dbReference type="SUPFAM" id="SSF52467">
    <property type="entry name" value="DHS-like NAD/FAD-binding domain"/>
    <property type="match status" value="1"/>
</dbReference>
<keyword evidence="4 5" id="KW-0862">Zinc</keyword>
<dbReference type="Gene3D" id="3.40.50.1220">
    <property type="entry name" value="TPP-binding domain"/>
    <property type="match status" value="1"/>
</dbReference>
<gene>
    <name evidence="4 7" type="primary">cobB</name>
    <name evidence="7" type="ORF">CUTER_07955</name>
</gene>
<dbReference type="EMBL" id="CP011546">
    <property type="protein sequence ID" value="AKK11576.1"/>
    <property type="molecule type" value="Genomic_DNA"/>
</dbReference>
<feature type="binding site" evidence="4 5">
    <location>
        <position position="160"/>
    </location>
    <ligand>
        <name>Zn(2+)</name>
        <dbReference type="ChEBI" id="CHEBI:29105"/>
    </ligand>
</feature>
<feature type="binding site" evidence="4">
    <location>
        <position position="54"/>
    </location>
    <ligand>
        <name>NAD(+)</name>
        <dbReference type="ChEBI" id="CHEBI:57540"/>
    </ligand>
</feature>
<feature type="binding site" evidence="4">
    <location>
        <position position="219"/>
    </location>
    <ligand>
        <name>NAD(+)</name>
        <dbReference type="ChEBI" id="CHEBI:57540"/>
    </ligand>
</feature>
<dbReference type="InterPro" id="IPR026591">
    <property type="entry name" value="Sirtuin_cat_small_dom_sf"/>
</dbReference>
<keyword evidence="7" id="KW-0378">Hydrolase</keyword>
<dbReference type="HAMAP" id="MF_01968">
    <property type="entry name" value="Sirtuin_ClassU"/>
    <property type="match status" value="1"/>
</dbReference>
<feature type="binding site" evidence="4">
    <location>
        <position position="133"/>
    </location>
    <ligand>
        <name>NAD(+)</name>
        <dbReference type="ChEBI" id="CHEBI:57540"/>
    </ligand>
</feature>
<accession>A0A0G3HDX8</accession>
<proteinExistence type="inferred from homology"/>
<feature type="domain" description="Deacetylase sirtuin-type" evidence="6">
    <location>
        <begin position="24"/>
        <end position="273"/>
    </location>
</feature>
<feature type="binding site" evidence="4">
    <location>
        <position position="62"/>
    </location>
    <ligand>
        <name>NAD(+)</name>
        <dbReference type="ChEBI" id="CHEBI:57540"/>
    </ligand>
</feature>
<dbReference type="Proteomes" id="UP000035548">
    <property type="component" value="Chromosome"/>
</dbReference>
<comment type="caution">
    <text evidence="4">Lacks conserved residue(s) required for the propagation of feature annotation.</text>
</comment>
<name>A0A0G3HDX8_9CORY</name>
<comment type="subcellular location">
    <subcellularLocation>
        <location evidence="4">Cytoplasm</location>
    </subcellularLocation>
</comment>
<dbReference type="PANTHER" id="PTHR11085:SF4">
    <property type="entry name" value="NAD-DEPENDENT PROTEIN DEACYLASE"/>
    <property type="match status" value="1"/>
</dbReference>
<dbReference type="InterPro" id="IPR029035">
    <property type="entry name" value="DHS-like_NAD/FAD-binding_dom"/>
</dbReference>
<comment type="similarity">
    <text evidence="4">Belongs to the sirtuin family. Class U subfamily.</text>
</comment>
<dbReference type="InterPro" id="IPR026590">
    <property type="entry name" value="Ssirtuin_cat_dom"/>
</dbReference>
<keyword evidence="4 5" id="KW-0479">Metal-binding</keyword>
<dbReference type="EC" id="2.3.1.286" evidence="4"/>
<reference evidence="8" key="2">
    <citation type="submission" date="2015-05" db="EMBL/GenBank/DDBJ databases">
        <title>Complete genome sequence of Corynebacterium uterequi DSM 45634, isolated from the uterus of a maiden mare.</title>
        <authorList>
            <person name="Ruckert C."/>
            <person name="Albersmeier A."/>
            <person name="Winkler A."/>
            <person name="Tauch A."/>
        </authorList>
    </citation>
    <scope>NUCLEOTIDE SEQUENCE [LARGE SCALE GENOMIC DNA]</scope>
    <source>
        <strain evidence="8">DSM 45634</strain>
    </source>
</reference>
<feature type="binding site" evidence="4">
    <location>
        <position position="61"/>
    </location>
    <ligand>
        <name>NAD(+)</name>
        <dbReference type="ChEBI" id="CHEBI:57540"/>
    </ligand>
</feature>
<dbReference type="GO" id="GO:0005737">
    <property type="term" value="C:cytoplasm"/>
    <property type="evidence" value="ECO:0007669"/>
    <property type="project" value="UniProtKB-SubCell"/>
</dbReference>
<feature type="binding site" evidence="4">
    <location>
        <position position="61"/>
    </location>
    <ligand>
        <name>nicotinamide</name>
        <dbReference type="ChEBI" id="CHEBI:17154"/>
    </ligand>
</feature>
<feature type="binding site" evidence="4 5">
    <location>
        <position position="181"/>
    </location>
    <ligand>
        <name>Zn(2+)</name>
        <dbReference type="ChEBI" id="CHEBI:29105"/>
    </ligand>
</feature>
<dbReference type="STRING" id="1072256.CUTER_07955"/>
<feature type="active site" description="Proton acceptor" evidence="4 5">
    <location>
        <position position="149"/>
    </location>
</feature>
<feature type="binding site" evidence="4">
    <location>
        <position position="50"/>
    </location>
    <ligand>
        <name>NAD(+)</name>
        <dbReference type="ChEBI" id="CHEBI:57540"/>
    </ligand>
</feature>
<sequence>MRFPEEGSRRWASRAPAWRTRLAGVTCADNIRQLATWIAHSSETVFFGGAGVSTESGIPDFRSAAGLYAQQHDGSLPPEYLLSHECLVNYPEQFYDFHRTKLLHPQARPNPAHLALAELESRGRLRSVITQNIDGLHQLAGSRTVRELHGSVHHYTCVGCHQPYGLTQLPSVPVVPACPECGEMIRPDVVLYGEALDDAVVAAAVADIQAAEVLIVGGTSLNVYPAAGLLRYFRGTKLVLINLEGTPFDAAADLVIRDRIGAVFGEVMSLVNK</sequence>
<dbReference type="Gene3D" id="3.30.1600.10">
    <property type="entry name" value="SIR2/SIRT2 'Small Domain"/>
    <property type="match status" value="1"/>
</dbReference>
<feature type="binding site" evidence="4">
    <location>
        <position position="134"/>
    </location>
    <ligand>
        <name>NAD(+)</name>
        <dbReference type="ChEBI" id="CHEBI:57540"/>
    </ligand>
</feature>
<evidence type="ECO:0000313" key="8">
    <source>
        <dbReference type="Proteomes" id="UP000035548"/>
    </source>
</evidence>
<feature type="binding site" evidence="4">
    <location>
        <position position="242"/>
    </location>
    <ligand>
        <name>NAD(+)</name>
        <dbReference type="ChEBI" id="CHEBI:57540"/>
    </ligand>
</feature>
<evidence type="ECO:0000256" key="4">
    <source>
        <dbReference type="HAMAP-Rule" id="MF_01968"/>
    </source>
</evidence>
<feature type="binding site" evidence="4">
    <location>
        <position position="149"/>
    </location>
    <ligand>
        <name>NAD(+)</name>
        <dbReference type="ChEBI" id="CHEBI:57540"/>
    </ligand>
</feature>
<feature type="binding site" evidence="4">
    <location>
        <position position="133"/>
    </location>
    <ligand>
        <name>nicotinamide</name>
        <dbReference type="ChEBI" id="CHEBI:17154"/>
    </ligand>
</feature>
<dbReference type="PATRIC" id="fig|1072256.5.peg.1570"/>
<dbReference type="InterPro" id="IPR028628">
    <property type="entry name" value="Sirtuin_class_U"/>
</dbReference>
<keyword evidence="2 4" id="KW-0808">Transferase</keyword>
<dbReference type="PANTHER" id="PTHR11085">
    <property type="entry name" value="NAD-DEPENDENT PROTEIN DEACYLASE SIRTUIN-5, MITOCHONDRIAL-RELATED"/>
    <property type="match status" value="1"/>
</dbReference>
<keyword evidence="3 4" id="KW-0520">NAD</keyword>
<comment type="function">
    <text evidence="4">NAD-dependent protein deacetylase which modulates the activities of several enzymes which are inactive in their acetylated form.</text>
</comment>
<evidence type="ECO:0000259" key="6">
    <source>
        <dbReference type="PROSITE" id="PS50305"/>
    </source>
</evidence>
<feature type="binding site" evidence="4">
    <location>
        <position position="220"/>
    </location>
    <ligand>
        <name>NAD(+)</name>
        <dbReference type="ChEBI" id="CHEBI:57540"/>
    </ligand>
</feature>
<evidence type="ECO:0000256" key="1">
    <source>
        <dbReference type="ARBA" id="ARBA00022490"/>
    </source>
</evidence>
<dbReference type="InterPro" id="IPR003000">
    <property type="entry name" value="Sirtuin"/>
</dbReference>
<dbReference type="Pfam" id="PF02146">
    <property type="entry name" value="SIR2"/>
    <property type="match status" value="1"/>
</dbReference>
<comment type="catalytic activity">
    <reaction evidence="4">
        <text>N(6)-acetyl-L-lysyl-[protein] + NAD(+) + H2O = 2''-O-acetyl-ADP-D-ribose + nicotinamide + L-lysyl-[protein]</text>
        <dbReference type="Rhea" id="RHEA:43636"/>
        <dbReference type="Rhea" id="RHEA-COMP:9752"/>
        <dbReference type="Rhea" id="RHEA-COMP:10731"/>
        <dbReference type="ChEBI" id="CHEBI:15377"/>
        <dbReference type="ChEBI" id="CHEBI:17154"/>
        <dbReference type="ChEBI" id="CHEBI:29969"/>
        <dbReference type="ChEBI" id="CHEBI:57540"/>
        <dbReference type="ChEBI" id="CHEBI:61930"/>
        <dbReference type="ChEBI" id="CHEBI:83767"/>
        <dbReference type="EC" id="2.3.1.286"/>
    </reaction>
</comment>
<evidence type="ECO:0000256" key="5">
    <source>
        <dbReference type="PROSITE-ProRule" id="PRU00236"/>
    </source>
</evidence>
<feature type="binding site" evidence="4">
    <location>
        <position position="243"/>
    </location>
    <ligand>
        <name>NAD(+)</name>
        <dbReference type="ChEBI" id="CHEBI:57540"/>
    </ligand>
</feature>
<protein>
    <recommendedName>
        <fullName evidence="4">NAD-dependent protein deacetylase</fullName>
        <ecNumber evidence="4">2.3.1.286</ecNumber>
    </recommendedName>
    <alternativeName>
        <fullName evidence="4">Regulatory protein SIR2 homolog</fullName>
    </alternativeName>
</protein>
<evidence type="ECO:0000256" key="3">
    <source>
        <dbReference type="ARBA" id="ARBA00023027"/>
    </source>
</evidence>
<dbReference type="GO" id="GO:0017136">
    <property type="term" value="F:histone deacetylase activity, NAD-dependent"/>
    <property type="evidence" value="ECO:0007669"/>
    <property type="project" value="TreeGrafter"/>
</dbReference>
<feature type="binding site" evidence="4">
    <location>
        <position position="260"/>
    </location>
    <ligand>
        <name>NAD(+)</name>
        <dbReference type="ChEBI" id="CHEBI:57540"/>
    </ligand>
</feature>
<dbReference type="NCBIfam" id="NF001752">
    <property type="entry name" value="PRK00481.1-1"/>
    <property type="match status" value="1"/>
</dbReference>
<comment type="cofactor">
    <cofactor evidence="4">
        <name>Zn(2+)</name>
        <dbReference type="ChEBI" id="CHEBI:29105"/>
    </cofactor>
    <text evidence="4">Binds 1 zinc ion per subunit.</text>
</comment>
<feature type="binding site" evidence="4 5">
    <location>
        <position position="178"/>
    </location>
    <ligand>
        <name>Zn(2+)</name>
        <dbReference type="ChEBI" id="CHEBI:29105"/>
    </ligand>
</feature>
<dbReference type="PROSITE" id="PS50305">
    <property type="entry name" value="SIRTUIN"/>
    <property type="match status" value="1"/>
</dbReference>
<dbReference type="CDD" id="cd01407">
    <property type="entry name" value="SIR2-fam"/>
    <property type="match status" value="1"/>
</dbReference>
<dbReference type="GO" id="GO:0008270">
    <property type="term" value="F:zinc ion binding"/>
    <property type="evidence" value="ECO:0007669"/>
    <property type="project" value="UniProtKB-UniRule"/>
</dbReference>
<evidence type="ECO:0000313" key="7">
    <source>
        <dbReference type="EMBL" id="AKK11576.1"/>
    </source>
</evidence>
<dbReference type="AlphaFoldDB" id="A0A0G3HDX8"/>
<feature type="binding site" evidence="4">
    <location>
        <position position="131"/>
    </location>
    <ligand>
        <name>NAD(+)</name>
        <dbReference type="ChEBI" id="CHEBI:57540"/>
    </ligand>
</feature>
<keyword evidence="8" id="KW-1185">Reference proteome</keyword>
<dbReference type="InterPro" id="IPR050134">
    <property type="entry name" value="NAD-dep_sirtuin_deacylases"/>
</dbReference>
<evidence type="ECO:0000256" key="2">
    <source>
        <dbReference type="ARBA" id="ARBA00022679"/>
    </source>
</evidence>
<dbReference type="GO" id="GO:0070403">
    <property type="term" value="F:NAD+ binding"/>
    <property type="evidence" value="ECO:0007669"/>
    <property type="project" value="UniProtKB-UniRule"/>
</dbReference>